<keyword evidence="2" id="KW-1185">Reference proteome</keyword>
<dbReference type="Proteomes" id="UP000317650">
    <property type="component" value="Chromosome 8"/>
</dbReference>
<accession>A0A4S8K8A0</accession>
<gene>
    <name evidence="1" type="ORF">C4D60_Mb08t33080</name>
</gene>
<proteinExistence type="predicted"/>
<dbReference type="EMBL" id="PYDT01000002">
    <property type="protein sequence ID" value="THU71206.1"/>
    <property type="molecule type" value="Genomic_DNA"/>
</dbReference>
<name>A0A4S8K8A0_MUSBA</name>
<protein>
    <submittedName>
        <fullName evidence="1">Uncharacterized protein</fullName>
    </submittedName>
</protein>
<reference evidence="1 2" key="1">
    <citation type="journal article" date="2019" name="Nat. Plants">
        <title>Genome sequencing of Musa balbisiana reveals subgenome evolution and function divergence in polyploid bananas.</title>
        <authorList>
            <person name="Yao X."/>
        </authorList>
    </citation>
    <scope>NUCLEOTIDE SEQUENCE [LARGE SCALE GENOMIC DNA]</scope>
    <source>
        <strain evidence="2">cv. DH-PKW</strain>
        <tissue evidence="1">Leaves</tissue>
    </source>
</reference>
<evidence type="ECO:0000313" key="2">
    <source>
        <dbReference type="Proteomes" id="UP000317650"/>
    </source>
</evidence>
<comment type="caution">
    <text evidence="1">The sequence shown here is derived from an EMBL/GenBank/DDBJ whole genome shotgun (WGS) entry which is preliminary data.</text>
</comment>
<evidence type="ECO:0000313" key="1">
    <source>
        <dbReference type="EMBL" id="THU71206.1"/>
    </source>
</evidence>
<organism evidence="1 2">
    <name type="scientific">Musa balbisiana</name>
    <name type="common">Banana</name>
    <dbReference type="NCBI Taxonomy" id="52838"/>
    <lineage>
        <taxon>Eukaryota</taxon>
        <taxon>Viridiplantae</taxon>
        <taxon>Streptophyta</taxon>
        <taxon>Embryophyta</taxon>
        <taxon>Tracheophyta</taxon>
        <taxon>Spermatophyta</taxon>
        <taxon>Magnoliopsida</taxon>
        <taxon>Liliopsida</taxon>
        <taxon>Zingiberales</taxon>
        <taxon>Musaceae</taxon>
        <taxon>Musa</taxon>
    </lineage>
</organism>
<sequence>MSESSVMEGMESGSLATALRMLVVEGLELCTLVVVVHWYVTSPPMMTCTSPPRRSTHASSFRVSMGHVGALGGGGHGTEVGGGRLGVGYVGGGGELGVGYVGGGGGGLGDFLGGGGGVGVFFGGGGGHGVVAGGGGGGVFLGGGGGGGVGVGQ</sequence>
<dbReference type="AlphaFoldDB" id="A0A4S8K8A0"/>